<feature type="transmembrane region" description="Helical" evidence="4">
    <location>
        <begin position="135"/>
        <end position="154"/>
    </location>
</feature>
<evidence type="ECO:0000313" key="7">
    <source>
        <dbReference type="Proteomes" id="UP000516105"/>
    </source>
</evidence>
<proteinExistence type="predicted"/>
<dbReference type="Proteomes" id="UP000516105">
    <property type="component" value="Chromosome"/>
</dbReference>
<gene>
    <name evidence="6" type="ORF">H9L14_07810</name>
</gene>
<evidence type="ECO:0000313" key="6">
    <source>
        <dbReference type="EMBL" id="QNP44704.1"/>
    </source>
</evidence>
<evidence type="ECO:0000256" key="3">
    <source>
        <dbReference type="ARBA" id="ARBA00023136"/>
    </source>
</evidence>
<keyword evidence="3 4" id="KW-0472">Membrane</keyword>
<dbReference type="InterPro" id="IPR011701">
    <property type="entry name" value="MFS"/>
</dbReference>
<dbReference type="InterPro" id="IPR036259">
    <property type="entry name" value="MFS_trans_sf"/>
</dbReference>
<dbReference type="PANTHER" id="PTHR23528">
    <property type="match status" value="1"/>
</dbReference>
<dbReference type="InterPro" id="IPR006311">
    <property type="entry name" value="TAT_signal"/>
</dbReference>
<feature type="domain" description="Major facilitator superfamily (MFS) profile" evidence="5">
    <location>
        <begin position="1"/>
        <end position="387"/>
    </location>
</feature>
<keyword evidence="2 4" id="KW-1133">Transmembrane helix</keyword>
<dbReference type="PROSITE" id="PS50850">
    <property type="entry name" value="MFS"/>
    <property type="match status" value="1"/>
</dbReference>
<dbReference type="Gene3D" id="1.20.1250.20">
    <property type="entry name" value="MFS general substrate transporter like domains"/>
    <property type="match status" value="2"/>
</dbReference>
<feature type="transmembrane region" description="Helical" evidence="4">
    <location>
        <begin position="166"/>
        <end position="185"/>
    </location>
</feature>
<dbReference type="PANTHER" id="PTHR23528:SF1">
    <property type="entry name" value="MAJOR FACILITATOR SUPERFAMILY (MFS) PROFILE DOMAIN-CONTAINING PROTEIN"/>
    <property type="match status" value="1"/>
</dbReference>
<keyword evidence="7" id="KW-1185">Reference proteome</keyword>
<dbReference type="InterPro" id="IPR020846">
    <property type="entry name" value="MFS_dom"/>
</dbReference>
<evidence type="ECO:0000256" key="2">
    <source>
        <dbReference type="ARBA" id="ARBA00022989"/>
    </source>
</evidence>
<organism evidence="6 7">
    <name type="scientific">Sphingomonas sediminicola</name>
    <dbReference type="NCBI Taxonomy" id="386874"/>
    <lineage>
        <taxon>Bacteria</taxon>
        <taxon>Pseudomonadati</taxon>
        <taxon>Pseudomonadota</taxon>
        <taxon>Alphaproteobacteria</taxon>
        <taxon>Sphingomonadales</taxon>
        <taxon>Sphingomonadaceae</taxon>
        <taxon>Sphingomonas</taxon>
    </lineage>
</organism>
<feature type="transmembrane region" description="Helical" evidence="4">
    <location>
        <begin position="77"/>
        <end position="96"/>
    </location>
</feature>
<dbReference type="PROSITE" id="PS51318">
    <property type="entry name" value="TAT"/>
    <property type="match status" value="1"/>
</dbReference>
<reference evidence="6 7" key="1">
    <citation type="submission" date="2020-08" db="EMBL/GenBank/DDBJ databases">
        <title>Genome sequence of Sphingomonas sediminicola KACC 15039T.</title>
        <authorList>
            <person name="Hyun D.-W."/>
            <person name="Bae J.-W."/>
        </authorList>
    </citation>
    <scope>NUCLEOTIDE SEQUENCE [LARGE SCALE GENOMIC DNA]</scope>
    <source>
        <strain evidence="6 7">KACC 15039</strain>
    </source>
</reference>
<dbReference type="EMBL" id="CP060782">
    <property type="protein sequence ID" value="QNP44704.1"/>
    <property type="molecule type" value="Genomic_DNA"/>
</dbReference>
<feature type="transmembrane region" description="Helical" evidence="4">
    <location>
        <begin position="361"/>
        <end position="382"/>
    </location>
</feature>
<dbReference type="RefSeq" id="WP_187707662.1">
    <property type="nucleotide sequence ID" value="NZ_CP060782.1"/>
</dbReference>
<protein>
    <submittedName>
        <fullName evidence="6">MFS transporter</fullName>
    </submittedName>
</protein>
<feature type="transmembrane region" description="Helical" evidence="4">
    <location>
        <begin position="46"/>
        <end position="65"/>
    </location>
</feature>
<dbReference type="Pfam" id="PF07690">
    <property type="entry name" value="MFS_1"/>
    <property type="match status" value="1"/>
</dbReference>
<evidence type="ECO:0000256" key="4">
    <source>
        <dbReference type="SAM" id="Phobius"/>
    </source>
</evidence>
<evidence type="ECO:0000256" key="1">
    <source>
        <dbReference type="ARBA" id="ARBA00022692"/>
    </source>
</evidence>
<evidence type="ECO:0000259" key="5">
    <source>
        <dbReference type="PROSITE" id="PS50850"/>
    </source>
</evidence>
<feature type="transmembrane region" description="Helical" evidence="4">
    <location>
        <begin position="206"/>
        <end position="231"/>
    </location>
</feature>
<feature type="transmembrane region" description="Helical" evidence="4">
    <location>
        <begin position="274"/>
        <end position="291"/>
    </location>
</feature>
<keyword evidence="1 4" id="KW-0812">Transmembrane</keyword>
<accession>A0ABX6T4H2</accession>
<feature type="transmembrane region" description="Helical" evidence="4">
    <location>
        <begin position="297"/>
        <end position="315"/>
    </location>
</feature>
<dbReference type="CDD" id="cd06174">
    <property type="entry name" value="MFS"/>
    <property type="match status" value="1"/>
</dbReference>
<feature type="transmembrane region" description="Helical" evidence="4">
    <location>
        <begin position="102"/>
        <end position="123"/>
    </location>
</feature>
<dbReference type="SUPFAM" id="SSF103473">
    <property type="entry name" value="MFS general substrate transporter"/>
    <property type="match status" value="1"/>
</dbReference>
<feature type="transmembrane region" description="Helical" evidence="4">
    <location>
        <begin position="243"/>
        <end position="262"/>
    </location>
</feature>
<name>A0ABX6T4H2_9SPHN</name>
<feature type="transmembrane region" description="Helical" evidence="4">
    <location>
        <begin position="336"/>
        <end position="355"/>
    </location>
</feature>
<sequence>MADSRRRFLILFGLANAGGVVAYAPLLTLLLPDKISGLAGDAKIEWLGAITLFGAIAASVGNIAFGWASDVVGSRRGWAGAGLVLTLGSYLLLHFAQSEAAIIAAIIAYQLVLNMLLSPLTAWAADTVPDSEKGLLGGLLAAGPPIGAVAGVLVTLPGVSSQSLQLGLVCILILGLVMPLLFVRAPSELKTIPNQPRRTGKLRIDFGLLWLARLLVQIAGAMLFAFLLYYFQSLAVPETQAQVALISAVTLACAFPITLAFGRLSDRLGPRKPFLIAAALVAAVGLGLMAMDGGTTQSIIGYGTFGCATAVYLSLHSAYSMQLLPSPGRRGRDMGILNLTNTLPSIIAPLLAIWLVPGRGFSLLLTVLAGMLVLSGLCVALVRTDQQSA</sequence>